<name>A0ACB8F630_9SAUR</name>
<organism evidence="1 2">
    <name type="scientific">Sphaerodactylus townsendi</name>
    <dbReference type="NCBI Taxonomy" id="933632"/>
    <lineage>
        <taxon>Eukaryota</taxon>
        <taxon>Metazoa</taxon>
        <taxon>Chordata</taxon>
        <taxon>Craniata</taxon>
        <taxon>Vertebrata</taxon>
        <taxon>Euteleostomi</taxon>
        <taxon>Lepidosauria</taxon>
        <taxon>Squamata</taxon>
        <taxon>Bifurcata</taxon>
        <taxon>Gekkota</taxon>
        <taxon>Sphaerodactylidae</taxon>
        <taxon>Sphaerodactylus</taxon>
    </lineage>
</organism>
<sequence>MLQIVFTDTENRSHTYLVKYLRGGNIIVQMFKLQSFQLYKLSKVTTEVMLSSNICEICTVLEFCEAQRSNKLLWNWIFLDSFFSLSQTAAASRWHSHRAVKAQA</sequence>
<protein>
    <submittedName>
        <fullName evidence="1">Uncharacterized protein</fullName>
    </submittedName>
</protein>
<keyword evidence="2" id="KW-1185">Reference proteome</keyword>
<proteinExistence type="predicted"/>
<dbReference type="Proteomes" id="UP000827872">
    <property type="component" value="Linkage Group LG05"/>
</dbReference>
<evidence type="ECO:0000313" key="1">
    <source>
        <dbReference type="EMBL" id="KAH8000628.1"/>
    </source>
</evidence>
<evidence type="ECO:0000313" key="2">
    <source>
        <dbReference type="Proteomes" id="UP000827872"/>
    </source>
</evidence>
<reference evidence="1" key="1">
    <citation type="submission" date="2021-08" db="EMBL/GenBank/DDBJ databases">
        <title>The first chromosome-level gecko genome reveals the dynamic sex chromosomes of Neotropical dwarf geckos (Sphaerodactylidae: Sphaerodactylus).</title>
        <authorList>
            <person name="Pinto B.J."/>
            <person name="Keating S.E."/>
            <person name="Gamble T."/>
        </authorList>
    </citation>
    <scope>NUCLEOTIDE SEQUENCE</scope>
    <source>
        <strain evidence="1">TG3544</strain>
    </source>
</reference>
<gene>
    <name evidence="1" type="ORF">K3G42_027157</name>
</gene>
<accession>A0ACB8F630</accession>
<dbReference type="EMBL" id="CM037618">
    <property type="protein sequence ID" value="KAH8000628.1"/>
    <property type="molecule type" value="Genomic_DNA"/>
</dbReference>
<comment type="caution">
    <text evidence="1">The sequence shown here is derived from an EMBL/GenBank/DDBJ whole genome shotgun (WGS) entry which is preliminary data.</text>
</comment>